<name>A0AAE0Y0S3_9GAST</name>
<evidence type="ECO:0000256" key="1">
    <source>
        <dbReference type="SAM" id="MobiDB-lite"/>
    </source>
</evidence>
<dbReference type="EMBL" id="JAWDGP010007236">
    <property type="protein sequence ID" value="KAK3727722.1"/>
    <property type="molecule type" value="Genomic_DNA"/>
</dbReference>
<comment type="caution">
    <text evidence="2">The sequence shown here is derived from an EMBL/GenBank/DDBJ whole genome shotgun (WGS) entry which is preliminary data.</text>
</comment>
<dbReference type="Pfam" id="PF09741">
    <property type="entry name" value="DUF2045"/>
    <property type="match status" value="1"/>
</dbReference>
<feature type="region of interest" description="Disordered" evidence="1">
    <location>
        <begin position="358"/>
        <end position="378"/>
    </location>
</feature>
<dbReference type="AlphaFoldDB" id="A0AAE0Y0S3"/>
<dbReference type="InterPro" id="IPR019141">
    <property type="entry name" value="DUF2045"/>
</dbReference>
<accession>A0AAE0Y0S3</accession>
<keyword evidence="3" id="KW-1185">Reference proteome</keyword>
<proteinExistence type="predicted"/>
<evidence type="ECO:0000313" key="2">
    <source>
        <dbReference type="EMBL" id="KAK3727722.1"/>
    </source>
</evidence>
<dbReference type="Proteomes" id="UP001283361">
    <property type="component" value="Unassembled WGS sequence"/>
</dbReference>
<reference evidence="2" key="1">
    <citation type="journal article" date="2023" name="G3 (Bethesda)">
        <title>A reference genome for the long-term kleptoplast-retaining sea slug Elysia crispata morphotype clarki.</title>
        <authorList>
            <person name="Eastman K.E."/>
            <person name="Pendleton A.L."/>
            <person name="Shaikh M.A."/>
            <person name="Suttiyut T."/>
            <person name="Ogas R."/>
            <person name="Tomko P."/>
            <person name="Gavelis G."/>
            <person name="Widhalm J.R."/>
            <person name="Wisecaver J.H."/>
        </authorList>
    </citation>
    <scope>NUCLEOTIDE SEQUENCE</scope>
    <source>
        <strain evidence="2">ECLA1</strain>
    </source>
</reference>
<sequence>MAEVRVEEPKPRAGGGFFHKMLVRIKEERKRSFKGVVDDGLETSFIGIGRKMSVLFPALKLFEAAENGFELVASHAFWPDLFSQYFQNGGMSPDDSRDDMLFYIRKNPELKNRHGIIQPLVEVYRRDSKRLPTLDEPTIDWEETVYLNIILHQLEYTLTCGLCTRTGEKNLQILKKFSQRVYPSPSRRSMDSKGTHEEITYPNIFFTVDDFEEVFQDLIVRDSESVAVELTASDKQGLFTGTLFLGSVKYSALKQVYDGRASLTQKLTQRMSQSMGFMKNKKRVEFMKMRGPRGKGCAEMAVSRLKGSGPETPDLENFPVGDFEDDAEDQYTKRRMSDPSQGNIGGYVRGGFKRSFSMKKSRSDTEGVDSSIDPDADDNEVVAGTLQDELEESEQYNGFWGKSFGQAWHWFKEKKRATSVALNANLTYVMLPWHRIIADVLDDNTQKPVLTH</sequence>
<protein>
    <submittedName>
        <fullName evidence="2">Uncharacterized protein</fullName>
    </submittedName>
</protein>
<dbReference type="PANTHER" id="PTHR21477">
    <property type="entry name" value="ZGC:172139"/>
    <property type="match status" value="1"/>
</dbReference>
<dbReference type="PANTHER" id="PTHR21477:SF13">
    <property type="entry name" value="KIAA0930"/>
    <property type="match status" value="1"/>
</dbReference>
<gene>
    <name evidence="2" type="ORF">RRG08_032678</name>
</gene>
<evidence type="ECO:0000313" key="3">
    <source>
        <dbReference type="Proteomes" id="UP001283361"/>
    </source>
</evidence>
<organism evidence="2 3">
    <name type="scientific">Elysia crispata</name>
    <name type="common">lettuce slug</name>
    <dbReference type="NCBI Taxonomy" id="231223"/>
    <lineage>
        <taxon>Eukaryota</taxon>
        <taxon>Metazoa</taxon>
        <taxon>Spiralia</taxon>
        <taxon>Lophotrochozoa</taxon>
        <taxon>Mollusca</taxon>
        <taxon>Gastropoda</taxon>
        <taxon>Heterobranchia</taxon>
        <taxon>Euthyneura</taxon>
        <taxon>Panpulmonata</taxon>
        <taxon>Sacoglossa</taxon>
        <taxon>Placobranchoidea</taxon>
        <taxon>Plakobranchidae</taxon>
        <taxon>Elysia</taxon>
    </lineage>
</organism>